<feature type="signal peptide" evidence="2">
    <location>
        <begin position="1"/>
        <end position="21"/>
    </location>
</feature>
<sequence>MKIKGFISILAALTVITSSVAAVPFSASAEVVSETETTAEYDFSGSSSTVEKDGVSYSIFKGYAAVHYVNDENIEEFTVPETINDVPVVGIEWGAFRNCKNIKKLTLTKNVSVINWGDIAEFSMEEIAVTEDNESFTVVDGVLYSKDMKTVVAFPPSNSAAEVKIADEAENIAPYAFVSCQKLTKIEVSNNVREIGEGAFVGCTSLTSINIPDGVKAINTYTFAGTKALKGVRIPSSVDYIYNDAFKDSGAIENEDGIHYVDKWAVGADNDIERADIRMGTVGTIEGLFISKNKLKVITVPDSVIHLGRYLALGLYMPLELVEFHCPVIPARTLGCPTVKEVWISDRNCKIEDDAVTIPSYWREPKEAPDEEETTEENDYIIRHTRVTASSSSGANSIVKVINTSLTEIDEKIDDITAYEVPINSVELSVTKEKIEKYLEKAREKNEQNNNSEDNSGVAVAQPVEKVYNAPIKIGNPAKYDTIIRGYEGSTAEDYARKYRRIFDAFVPPSANVGPEIYDEGDVTYWIYGHSVATARLNGSHNAAPKDVEIPAEIKGVPVTGFVMNCNLNAGTVKLPASIESIDVNYDLQYDNTAYYEVSEDNPCFVSVDGIIYTKDMTELIKVPSNYEKTKIVVPDSVKKLRTGAFHSLKNVESVELPDGIEAISRNAFCGAGKLKSIKLPSELDIIGDNAFNGCVSLTDINIPASVKHIGCNAFYETPGIKYENGLGYFDGWLVDVDLKVKDITIKEGTEGVASISAYGNITVPASVTKMGWEMVNDTTKNCIRADVYSHVLDYDAFKNAVFLRDVYIYDPECEICAGNQTIRATHYESADELVGIRSEDNRPNYTDVRTYAYEIKELNSRPVGDTVIHGYKGSTAEAYAQMYGIKFEALDDTAIYKDGDLNGDGQFNVGDLVLMNRYIHGTYTFNEKQYKSADLNGDGSADVFDVIEFRKKILAD</sequence>
<evidence type="ECO:0000256" key="1">
    <source>
        <dbReference type="SAM" id="Coils"/>
    </source>
</evidence>
<feature type="coiled-coil region" evidence="1">
    <location>
        <begin position="428"/>
        <end position="455"/>
    </location>
</feature>
<feature type="domain" description="Dockerin" evidence="3">
    <location>
        <begin position="895"/>
        <end position="957"/>
    </location>
</feature>
<dbReference type="OrthoDB" id="1814257at2"/>
<dbReference type="InterPro" id="IPR016134">
    <property type="entry name" value="Dockerin_dom"/>
</dbReference>
<feature type="chain" id="PRO_5038697433" evidence="2">
    <location>
        <begin position="22"/>
        <end position="957"/>
    </location>
</feature>
<keyword evidence="1" id="KW-0175">Coiled coil</keyword>
<evidence type="ECO:0000256" key="2">
    <source>
        <dbReference type="SAM" id="SignalP"/>
    </source>
</evidence>
<dbReference type="CDD" id="cd14256">
    <property type="entry name" value="Dockerin_I"/>
    <property type="match status" value="1"/>
</dbReference>
<protein>
    <submittedName>
        <fullName evidence="4">Leucine rich repeat-containing protein</fullName>
    </submittedName>
</protein>
<dbReference type="RefSeq" id="WP_074715440.1">
    <property type="nucleotide sequence ID" value="NZ_FNWV01000003.1"/>
</dbReference>
<dbReference type="InterPro" id="IPR032675">
    <property type="entry name" value="LRR_dom_sf"/>
</dbReference>
<name>A0A1H6ITX0_RUMFL</name>
<reference evidence="4 5" key="1">
    <citation type="submission" date="2016-10" db="EMBL/GenBank/DDBJ databases">
        <authorList>
            <person name="de Groot N.N."/>
        </authorList>
    </citation>
    <scope>NUCLEOTIDE SEQUENCE [LARGE SCALE GENOMIC DNA]</scope>
    <source>
        <strain evidence="4 5">YAD2003</strain>
    </source>
</reference>
<dbReference type="PROSITE" id="PS51766">
    <property type="entry name" value="DOCKERIN"/>
    <property type="match status" value="1"/>
</dbReference>
<dbReference type="InterPro" id="IPR053139">
    <property type="entry name" value="Surface_bspA-like"/>
</dbReference>
<dbReference type="SUPFAM" id="SSF52058">
    <property type="entry name" value="L domain-like"/>
    <property type="match status" value="1"/>
</dbReference>
<dbReference type="PANTHER" id="PTHR45661">
    <property type="entry name" value="SURFACE ANTIGEN"/>
    <property type="match status" value="1"/>
</dbReference>
<dbReference type="GO" id="GO:0004553">
    <property type="term" value="F:hydrolase activity, hydrolyzing O-glycosyl compounds"/>
    <property type="evidence" value="ECO:0007669"/>
    <property type="project" value="InterPro"/>
</dbReference>
<dbReference type="PANTHER" id="PTHR45661:SF3">
    <property type="entry name" value="IG-LIKE DOMAIN-CONTAINING PROTEIN"/>
    <property type="match status" value="1"/>
</dbReference>
<dbReference type="SUPFAM" id="SSF52047">
    <property type="entry name" value="RNI-like"/>
    <property type="match status" value="1"/>
</dbReference>
<evidence type="ECO:0000259" key="3">
    <source>
        <dbReference type="PROSITE" id="PS51766"/>
    </source>
</evidence>
<dbReference type="Pfam" id="PF13306">
    <property type="entry name" value="LRR_5"/>
    <property type="match status" value="3"/>
</dbReference>
<dbReference type="Gene3D" id="1.10.1330.10">
    <property type="entry name" value="Dockerin domain"/>
    <property type="match status" value="1"/>
</dbReference>
<evidence type="ECO:0000313" key="5">
    <source>
        <dbReference type="Proteomes" id="UP000183190"/>
    </source>
</evidence>
<keyword evidence="2" id="KW-0732">Signal</keyword>
<dbReference type="EMBL" id="FNWV01000003">
    <property type="protein sequence ID" value="SEH52396.1"/>
    <property type="molecule type" value="Genomic_DNA"/>
</dbReference>
<gene>
    <name evidence="4" type="ORF">SAMN02910265_01240</name>
</gene>
<dbReference type="InterPro" id="IPR026906">
    <property type="entry name" value="LRR_5"/>
</dbReference>
<proteinExistence type="predicted"/>
<dbReference type="Pfam" id="PF00404">
    <property type="entry name" value="Dockerin_1"/>
    <property type="match status" value="1"/>
</dbReference>
<dbReference type="AlphaFoldDB" id="A0A1H6ITX0"/>
<evidence type="ECO:0000313" key="4">
    <source>
        <dbReference type="EMBL" id="SEH52396.1"/>
    </source>
</evidence>
<dbReference type="Gene3D" id="3.80.10.10">
    <property type="entry name" value="Ribonuclease Inhibitor"/>
    <property type="match status" value="3"/>
</dbReference>
<dbReference type="InterPro" id="IPR002105">
    <property type="entry name" value="Dockerin_1_rpt"/>
</dbReference>
<organism evidence="4 5">
    <name type="scientific">Ruminococcus flavefaciens</name>
    <dbReference type="NCBI Taxonomy" id="1265"/>
    <lineage>
        <taxon>Bacteria</taxon>
        <taxon>Bacillati</taxon>
        <taxon>Bacillota</taxon>
        <taxon>Clostridia</taxon>
        <taxon>Eubacteriales</taxon>
        <taxon>Oscillospiraceae</taxon>
        <taxon>Ruminococcus</taxon>
    </lineage>
</organism>
<accession>A0A1H6ITX0</accession>
<dbReference type="Proteomes" id="UP000183190">
    <property type="component" value="Unassembled WGS sequence"/>
</dbReference>
<dbReference type="InterPro" id="IPR036439">
    <property type="entry name" value="Dockerin_dom_sf"/>
</dbReference>
<dbReference type="GO" id="GO:0000272">
    <property type="term" value="P:polysaccharide catabolic process"/>
    <property type="evidence" value="ECO:0007669"/>
    <property type="project" value="InterPro"/>
</dbReference>
<dbReference type="SUPFAM" id="SSF63446">
    <property type="entry name" value="Type I dockerin domain"/>
    <property type="match status" value="1"/>
</dbReference>